<protein>
    <submittedName>
        <fullName evidence="1">Uncharacterized protein</fullName>
    </submittedName>
</protein>
<accession>A0A382CJN2</accession>
<dbReference type="Pfam" id="PF04390">
    <property type="entry name" value="LptE"/>
    <property type="match status" value="1"/>
</dbReference>
<organism evidence="1">
    <name type="scientific">marine metagenome</name>
    <dbReference type="NCBI Taxonomy" id="408172"/>
    <lineage>
        <taxon>unclassified sequences</taxon>
        <taxon>metagenomes</taxon>
        <taxon>ecological metagenomes</taxon>
    </lineage>
</organism>
<gene>
    <name evidence="1" type="ORF">METZ01_LOCUS179134</name>
</gene>
<proteinExistence type="predicted"/>
<sequence length="186" mass="20896">MQLKALFLFLILGVFFFSCGYYSLAGSIPPHIRTLNIPLMDNETAEFGLAEDITDGILQRFNEEGILHVKDDDSADSILRGTVKKVTDGPYTYSKMESVSEYRYKIDIFIEWYDLKEEKSLLKGKYSGWGAYGLSGDIGSDGIDNDGDGKTDADDDDEFGEPRTFATRVAVRKIAEDILNDIMTTW</sequence>
<dbReference type="EMBL" id="UINC01034828">
    <property type="protein sequence ID" value="SVB26280.1"/>
    <property type="molecule type" value="Genomic_DNA"/>
</dbReference>
<name>A0A382CJN2_9ZZZZ</name>
<reference evidence="1" key="1">
    <citation type="submission" date="2018-05" db="EMBL/GenBank/DDBJ databases">
        <authorList>
            <person name="Lanie J.A."/>
            <person name="Ng W.-L."/>
            <person name="Kazmierczak K.M."/>
            <person name="Andrzejewski T.M."/>
            <person name="Davidsen T.M."/>
            <person name="Wayne K.J."/>
            <person name="Tettelin H."/>
            <person name="Glass J.I."/>
            <person name="Rusch D."/>
            <person name="Podicherti R."/>
            <person name="Tsui H.-C.T."/>
            <person name="Winkler M.E."/>
        </authorList>
    </citation>
    <scope>NUCLEOTIDE SEQUENCE</scope>
</reference>
<dbReference type="GO" id="GO:0043165">
    <property type="term" value="P:Gram-negative-bacterium-type cell outer membrane assembly"/>
    <property type="evidence" value="ECO:0007669"/>
    <property type="project" value="InterPro"/>
</dbReference>
<dbReference type="GO" id="GO:0019867">
    <property type="term" value="C:outer membrane"/>
    <property type="evidence" value="ECO:0007669"/>
    <property type="project" value="InterPro"/>
</dbReference>
<dbReference type="AlphaFoldDB" id="A0A382CJN2"/>
<evidence type="ECO:0000313" key="1">
    <source>
        <dbReference type="EMBL" id="SVB26280.1"/>
    </source>
</evidence>
<dbReference type="PROSITE" id="PS51257">
    <property type="entry name" value="PROKAR_LIPOPROTEIN"/>
    <property type="match status" value="1"/>
</dbReference>
<dbReference type="InterPro" id="IPR007485">
    <property type="entry name" value="LPS_assembly_LptE"/>
</dbReference>